<dbReference type="UniPathway" id="UPA00077">
    <property type="reaction ID" value="UER00158"/>
</dbReference>
<keyword evidence="6 8" id="KW-0560">Oxidoreductase</keyword>
<comment type="function">
    <text evidence="7 8">Key enzyme in folate metabolism. Catalyzes an essential reaction for de novo glycine and purine synthesis, and for DNA precursor synthesis.</text>
</comment>
<accession>A0A150WGE8</accession>
<dbReference type="EC" id="1.5.1.3" evidence="3 8"/>
<evidence type="ECO:0000256" key="4">
    <source>
        <dbReference type="ARBA" id="ARBA00022563"/>
    </source>
</evidence>
<gene>
    <name evidence="11" type="ORF">AZI85_08200</name>
</gene>
<evidence type="ECO:0000256" key="8">
    <source>
        <dbReference type="PIRNR" id="PIRNR000194"/>
    </source>
</evidence>
<dbReference type="GO" id="GO:0046452">
    <property type="term" value="P:dihydrofolate metabolic process"/>
    <property type="evidence" value="ECO:0007669"/>
    <property type="project" value="TreeGrafter"/>
</dbReference>
<dbReference type="CDD" id="cd00209">
    <property type="entry name" value="DHFR"/>
    <property type="match status" value="1"/>
</dbReference>
<comment type="catalytic activity">
    <reaction evidence="8">
        <text>(6S)-5,6,7,8-tetrahydrofolate + NADP(+) = 7,8-dihydrofolate + NADPH + H(+)</text>
        <dbReference type="Rhea" id="RHEA:15009"/>
        <dbReference type="ChEBI" id="CHEBI:15378"/>
        <dbReference type="ChEBI" id="CHEBI:57451"/>
        <dbReference type="ChEBI" id="CHEBI:57453"/>
        <dbReference type="ChEBI" id="CHEBI:57783"/>
        <dbReference type="ChEBI" id="CHEBI:58349"/>
        <dbReference type="EC" id="1.5.1.3"/>
    </reaction>
</comment>
<evidence type="ECO:0000256" key="1">
    <source>
        <dbReference type="ARBA" id="ARBA00004903"/>
    </source>
</evidence>
<comment type="similarity">
    <text evidence="2 8 9">Belongs to the dihydrofolate reductase family.</text>
</comment>
<dbReference type="EMBL" id="LUKF01000016">
    <property type="protein sequence ID" value="KYG62168.1"/>
    <property type="molecule type" value="Genomic_DNA"/>
</dbReference>
<dbReference type="InterPro" id="IPR024072">
    <property type="entry name" value="DHFR-like_dom_sf"/>
</dbReference>
<evidence type="ECO:0000313" key="12">
    <source>
        <dbReference type="Proteomes" id="UP000075391"/>
    </source>
</evidence>
<dbReference type="GO" id="GO:0004146">
    <property type="term" value="F:dihydrofolate reductase activity"/>
    <property type="evidence" value="ECO:0007669"/>
    <property type="project" value="UniProtKB-EC"/>
</dbReference>
<feature type="domain" description="DHFR" evidence="10">
    <location>
        <begin position="2"/>
        <end position="168"/>
    </location>
</feature>
<reference evidence="11 12" key="1">
    <citation type="submission" date="2016-03" db="EMBL/GenBank/DDBJ databases">
        <authorList>
            <person name="Ploux O."/>
        </authorList>
    </citation>
    <scope>NUCLEOTIDE SEQUENCE [LARGE SCALE GENOMIC DNA]</scope>
    <source>
        <strain evidence="11 12">BER2</strain>
    </source>
</reference>
<dbReference type="PRINTS" id="PR00070">
    <property type="entry name" value="DHFR"/>
</dbReference>
<dbReference type="GO" id="GO:0046655">
    <property type="term" value="P:folic acid metabolic process"/>
    <property type="evidence" value="ECO:0007669"/>
    <property type="project" value="TreeGrafter"/>
</dbReference>
<comment type="caution">
    <text evidence="11">The sequence shown here is derived from an EMBL/GenBank/DDBJ whole genome shotgun (WGS) entry which is preliminary data.</text>
</comment>
<dbReference type="OrthoDB" id="5292381at2"/>
<evidence type="ECO:0000259" key="10">
    <source>
        <dbReference type="PROSITE" id="PS51330"/>
    </source>
</evidence>
<dbReference type="AlphaFoldDB" id="A0A150WGE8"/>
<dbReference type="InterPro" id="IPR017925">
    <property type="entry name" value="DHFR_CS"/>
</dbReference>
<keyword evidence="4 8" id="KW-0554">One-carbon metabolism</keyword>
<sequence>MILTHIVACSKNHVIGTQGGLPWDLPEDMKFFRDTTKGHIMIMGRKTFDSFNGRALPNRYHIVITRDPSKQSFPSTESSPVVFVSSIEEAVAHAKPLTAKWGDEVFIIGGGEIYKQSMPITNKVYLTLIHQEFPGDTYYPQIDENVFTLSARRDVEVPIPFSFLTYIRK</sequence>
<evidence type="ECO:0000313" key="11">
    <source>
        <dbReference type="EMBL" id="KYG62168.1"/>
    </source>
</evidence>
<protein>
    <recommendedName>
        <fullName evidence="3 8">Dihydrofolate reductase</fullName>
        <ecNumber evidence="3 8">1.5.1.3</ecNumber>
    </recommendedName>
</protein>
<dbReference type="GO" id="GO:0050661">
    <property type="term" value="F:NADP binding"/>
    <property type="evidence" value="ECO:0007669"/>
    <property type="project" value="InterPro"/>
</dbReference>
<organism evidence="11 12">
    <name type="scientific">Bdellovibrio bacteriovorus</name>
    <dbReference type="NCBI Taxonomy" id="959"/>
    <lineage>
        <taxon>Bacteria</taxon>
        <taxon>Pseudomonadati</taxon>
        <taxon>Bdellovibrionota</taxon>
        <taxon>Bdellovibrionia</taxon>
        <taxon>Bdellovibrionales</taxon>
        <taxon>Pseudobdellovibrionaceae</taxon>
        <taxon>Bdellovibrio</taxon>
    </lineage>
</organism>
<dbReference type="PANTHER" id="PTHR48069:SF3">
    <property type="entry name" value="DIHYDROFOLATE REDUCTASE"/>
    <property type="match status" value="1"/>
</dbReference>
<proteinExistence type="inferred from homology"/>
<evidence type="ECO:0000256" key="2">
    <source>
        <dbReference type="ARBA" id="ARBA00009539"/>
    </source>
</evidence>
<dbReference type="Proteomes" id="UP000075391">
    <property type="component" value="Unassembled WGS sequence"/>
</dbReference>
<evidence type="ECO:0000256" key="5">
    <source>
        <dbReference type="ARBA" id="ARBA00022857"/>
    </source>
</evidence>
<evidence type="ECO:0000256" key="9">
    <source>
        <dbReference type="RuleBase" id="RU004474"/>
    </source>
</evidence>
<keyword evidence="5 8" id="KW-0521">NADP</keyword>
<dbReference type="PIRSF" id="PIRSF000194">
    <property type="entry name" value="DHFR"/>
    <property type="match status" value="1"/>
</dbReference>
<dbReference type="Gene3D" id="3.40.430.10">
    <property type="entry name" value="Dihydrofolate Reductase, subunit A"/>
    <property type="match status" value="1"/>
</dbReference>
<dbReference type="InterPro" id="IPR001796">
    <property type="entry name" value="DHFR_dom"/>
</dbReference>
<dbReference type="PROSITE" id="PS00075">
    <property type="entry name" value="DHFR_1"/>
    <property type="match status" value="1"/>
</dbReference>
<dbReference type="PROSITE" id="PS51330">
    <property type="entry name" value="DHFR_2"/>
    <property type="match status" value="1"/>
</dbReference>
<dbReference type="RefSeq" id="WP_063244275.1">
    <property type="nucleotide sequence ID" value="NZ_CP168967.1"/>
</dbReference>
<dbReference type="InterPro" id="IPR012259">
    <property type="entry name" value="DHFR"/>
</dbReference>
<dbReference type="GO" id="GO:0006730">
    <property type="term" value="P:one-carbon metabolic process"/>
    <property type="evidence" value="ECO:0007669"/>
    <property type="project" value="UniProtKB-KW"/>
</dbReference>
<evidence type="ECO:0000256" key="3">
    <source>
        <dbReference type="ARBA" id="ARBA00012856"/>
    </source>
</evidence>
<dbReference type="PANTHER" id="PTHR48069">
    <property type="entry name" value="DIHYDROFOLATE REDUCTASE"/>
    <property type="match status" value="1"/>
</dbReference>
<name>A0A150WGE8_BDEBC</name>
<dbReference type="Pfam" id="PF00186">
    <property type="entry name" value="DHFR_1"/>
    <property type="match status" value="1"/>
</dbReference>
<dbReference type="SUPFAM" id="SSF53597">
    <property type="entry name" value="Dihydrofolate reductase-like"/>
    <property type="match status" value="1"/>
</dbReference>
<evidence type="ECO:0000256" key="6">
    <source>
        <dbReference type="ARBA" id="ARBA00023002"/>
    </source>
</evidence>
<dbReference type="GO" id="GO:0046654">
    <property type="term" value="P:tetrahydrofolate biosynthetic process"/>
    <property type="evidence" value="ECO:0007669"/>
    <property type="project" value="UniProtKB-UniPathway"/>
</dbReference>
<evidence type="ECO:0000256" key="7">
    <source>
        <dbReference type="ARBA" id="ARBA00025067"/>
    </source>
</evidence>
<comment type="pathway">
    <text evidence="1 8">Cofactor biosynthesis; tetrahydrofolate biosynthesis; 5,6,7,8-tetrahydrofolate from 7,8-dihydrofolate: step 1/1.</text>
</comment>